<feature type="domain" description="DSBA-like thioredoxin" evidence="1">
    <location>
        <begin position="4"/>
        <end position="177"/>
    </location>
</feature>
<organism evidence="2 3">
    <name type="scientific">Paenibacillus pinisoli</name>
    <dbReference type="NCBI Taxonomy" id="1276110"/>
    <lineage>
        <taxon>Bacteria</taxon>
        <taxon>Bacillati</taxon>
        <taxon>Bacillota</taxon>
        <taxon>Bacilli</taxon>
        <taxon>Bacillales</taxon>
        <taxon>Paenibacillaceae</taxon>
        <taxon>Paenibacillus</taxon>
    </lineage>
</organism>
<dbReference type="InterPro" id="IPR036249">
    <property type="entry name" value="Thioredoxin-like_sf"/>
</dbReference>
<sequence>MPLTIKVYSDYVCPFCLLADGQLRAAAAERDVTIEHLPFELRPYPTPTLRPEDGYMQRSWSEKVYPIAEQLGVPIRMPEISPQPYTHLAFEGYQFAKQAGIGEAYHSRVYKAFFQDGLHIGDIDVLTRLAEELGLDGPSYREALENGTYRETHRQALHHALYEADITAAPTYVIGNTAYKWLLYKEQFLEAIDAEFKKQRLERLEQWSMGISCTIDGCS</sequence>
<accession>A0A3A6PKQ9</accession>
<proteinExistence type="predicted"/>
<dbReference type="GO" id="GO:0016491">
    <property type="term" value="F:oxidoreductase activity"/>
    <property type="evidence" value="ECO:0007669"/>
    <property type="project" value="InterPro"/>
</dbReference>
<dbReference type="PANTHER" id="PTHR13887">
    <property type="entry name" value="GLUTATHIONE S-TRANSFERASE KAPPA"/>
    <property type="match status" value="1"/>
</dbReference>
<protein>
    <submittedName>
        <fullName evidence="2">2-hydroxychromene-2-carboxylate isomerase</fullName>
    </submittedName>
</protein>
<dbReference type="RefSeq" id="WP_120109703.1">
    <property type="nucleotide sequence ID" value="NZ_QXQB01000002.1"/>
</dbReference>
<evidence type="ECO:0000259" key="1">
    <source>
        <dbReference type="Pfam" id="PF01323"/>
    </source>
</evidence>
<dbReference type="SUPFAM" id="SSF52833">
    <property type="entry name" value="Thioredoxin-like"/>
    <property type="match status" value="1"/>
</dbReference>
<dbReference type="Pfam" id="PF01323">
    <property type="entry name" value="DSBA"/>
    <property type="match status" value="1"/>
</dbReference>
<dbReference type="InterPro" id="IPR011767">
    <property type="entry name" value="GLR_AS"/>
</dbReference>
<dbReference type="Proteomes" id="UP000267798">
    <property type="component" value="Unassembled WGS sequence"/>
</dbReference>
<comment type="caution">
    <text evidence="2">The sequence shown here is derived from an EMBL/GenBank/DDBJ whole genome shotgun (WGS) entry which is preliminary data.</text>
</comment>
<evidence type="ECO:0000313" key="2">
    <source>
        <dbReference type="EMBL" id="RJX39878.1"/>
    </source>
</evidence>
<dbReference type="InterPro" id="IPR001853">
    <property type="entry name" value="DSBA-like_thioredoxin_dom"/>
</dbReference>
<name>A0A3A6PKQ9_9BACL</name>
<keyword evidence="2" id="KW-0413">Isomerase</keyword>
<dbReference type="GO" id="GO:0016853">
    <property type="term" value="F:isomerase activity"/>
    <property type="evidence" value="ECO:0007669"/>
    <property type="project" value="UniProtKB-KW"/>
</dbReference>
<dbReference type="PROSITE" id="PS00195">
    <property type="entry name" value="GLUTAREDOXIN_1"/>
    <property type="match status" value="1"/>
</dbReference>
<dbReference type="OrthoDB" id="9799122at2"/>
<evidence type="ECO:0000313" key="3">
    <source>
        <dbReference type="Proteomes" id="UP000267798"/>
    </source>
</evidence>
<dbReference type="AlphaFoldDB" id="A0A3A6PKQ9"/>
<gene>
    <name evidence="2" type="ORF">D3P09_10835</name>
</gene>
<dbReference type="EMBL" id="QXQB01000002">
    <property type="protein sequence ID" value="RJX39878.1"/>
    <property type="molecule type" value="Genomic_DNA"/>
</dbReference>
<dbReference type="PANTHER" id="PTHR13887:SF33">
    <property type="entry name" value="ISOMERASE"/>
    <property type="match status" value="1"/>
</dbReference>
<reference evidence="2 3" key="1">
    <citation type="submission" date="2018-09" db="EMBL/GenBank/DDBJ databases">
        <title>Paenibacillus aracenensis nov. sp. isolated from a cave in southern Spain.</title>
        <authorList>
            <person name="Jurado V."/>
            <person name="Gutierrez-Patricio S."/>
            <person name="Gonzalez-Pimentel J.L."/>
            <person name="Miller A.Z."/>
            <person name="Laiz L."/>
            <person name="Saiz-Jimenez C."/>
        </authorList>
    </citation>
    <scope>NUCLEOTIDE SEQUENCE [LARGE SCALE GENOMIC DNA]</scope>
    <source>
        <strain evidence="2 3">JCM 19203</strain>
    </source>
</reference>
<dbReference type="Gene3D" id="3.40.30.10">
    <property type="entry name" value="Glutaredoxin"/>
    <property type="match status" value="1"/>
</dbReference>
<keyword evidence="3" id="KW-1185">Reference proteome</keyword>